<dbReference type="EMBL" id="RCVZ01000002">
    <property type="protein sequence ID" value="RLQ97152.1"/>
    <property type="molecule type" value="Genomic_DNA"/>
</dbReference>
<dbReference type="Proteomes" id="UP000276770">
    <property type="component" value="Unassembled WGS sequence"/>
</dbReference>
<feature type="transmembrane region" description="Helical" evidence="1">
    <location>
        <begin position="7"/>
        <end position="25"/>
    </location>
</feature>
<keyword evidence="1" id="KW-0812">Transmembrane</keyword>
<proteinExistence type="predicted"/>
<evidence type="ECO:0000313" key="3">
    <source>
        <dbReference type="Proteomes" id="UP000276770"/>
    </source>
</evidence>
<protein>
    <submittedName>
        <fullName evidence="2">DUF1850 domain-containing protein</fullName>
    </submittedName>
</protein>
<dbReference type="Pfam" id="PF08905">
    <property type="entry name" value="DUF1850"/>
    <property type="match status" value="1"/>
</dbReference>
<accession>A0A3L7K930</accession>
<organism evidence="2 3">
    <name type="scientific">Falsibacillus albus</name>
    <dbReference type="NCBI Taxonomy" id="2478915"/>
    <lineage>
        <taxon>Bacteria</taxon>
        <taxon>Bacillati</taxon>
        <taxon>Bacillota</taxon>
        <taxon>Bacilli</taxon>
        <taxon>Bacillales</taxon>
        <taxon>Bacillaceae</taxon>
        <taxon>Falsibacillus</taxon>
    </lineage>
</organism>
<keyword evidence="1" id="KW-0472">Membrane</keyword>
<name>A0A3L7K930_9BACI</name>
<dbReference type="AlphaFoldDB" id="A0A3L7K930"/>
<evidence type="ECO:0000313" key="2">
    <source>
        <dbReference type="EMBL" id="RLQ97152.1"/>
    </source>
</evidence>
<dbReference type="OrthoDB" id="4304at2"/>
<dbReference type="InterPro" id="IPR015001">
    <property type="entry name" value="DUF1850"/>
</dbReference>
<evidence type="ECO:0000256" key="1">
    <source>
        <dbReference type="SAM" id="Phobius"/>
    </source>
</evidence>
<sequence>MKKKGSIIGLFIFIMLFFICVGYFLPIEKCLSIEELSSGRELAYIPLKGERAFQIQYTHSIHLSEVKEFYKIQGDGNIRQVELMYKDTAIGMPSNAEKGETFEMKNGEYYIKNMKRVFPYINLSTGQVVANHRIIFKGRTYPLKDTIKPGTIVQIKVEKLTLYKLWRGVNILD</sequence>
<reference evidence="2 3" key="1">
    <citation type="submission" date="2018-10" db="EMBL/GenBank/DDBJ databases">
        <title>Falsibacillus sp. genome draft.</title>
        <authorList>
            <person name="Shi S."/>
        </authorList>
    </citation>
    <scope>NUCLEOTIDE SEQUENCE [LARGE SCALE GENOMIC DNA]</scope>
    <source>
        <strain evidence="2 3">GY 10110</strain>
    </source>
</reference>
<comment type="caution">
    <text evidence="2">The sequence shown here is derived from an EMBL/GenBank/DDBJ whole genome shotgun (WGS) entry which is preliminary data.</text>
</comment>
<gene>
    <name evidence="2" type="ORF">D9X91_03085</name>
</gene>
<keyword evidence="3" id="KW-1185">Reference proteome</keyword>
<keyword evidence="1" id="KW-1133">Transmembrane helix</keyword>
<dbReference type="RefSeq" id="WP_121679102.1">
    <property type="nucleotide sequence ID" value="NZ_RCVZ01000002.1"/>
</dbReference>